<evidence type="ECO:0000313" key="7">
    <source>
        <dbReference type="Proteomes" id="UP001207742"/>
    </source>
</evidence>
<dbReference type="PANTHER" id="PTHR43685">
    <property type="entry name" value="GLYCOSYLTRANSFERASE"/>
    <property type="match status" value="1"/>
</dbReference>
<comment type="similarity">
    <text evidence="1">Belongs to the glycosyltransferase 2 family.</text>
</comment>
<dbReference type="Pfam" id="PF00535">
    <property type="entry name" value="Glycos_transf_2"/>
    <property type="match status" value="1"/>
</dbReference>
<dbReference type="PANTHER" id="PTHR43685:SF5">
    <property type="entry name" value="GLYCOSYLTRANSFERASE EPSE-RELATED"/>
    <property type="match status" value="1"/>
</dbReference>
<protein>
    <submittedName>
        <fullName evidence="6">Glycosyltransferase</fullName>
        <ecNumber evidence="6">2.4.-.-</ecNumber>
    </submittedName>
</protein>
<keyword evidence="3 6" id="KW-0808">Transferase</keyword>
<organism evidence="6 7">
    <name type="scientific">Chitinophaga nivalis</name>
    <dbReference type="NCBI Taxonomy" id="2991709"/>
    <lineage>
        <taxon>Bacteria</taxon>
        <taxon>Pseudomonadati</taxon>
        <taxon>Bacteroidota</taxon>
        <taxon>Chitinophagia</taxon>
        <taxon>Chitinophagales</taxon>
        <taxon>Chitinophagaceae</taxon>
        <taxon>Chitinophaga</taxon>
    </lineage>
</organism>
<reference evidence="6 7" key="1">
    <citation type="submission" date="2022-10" db="EMBL/GenBank/DDBJ databases">
        <title>Chitinophaga nivalis PC15 sp. nov., isolated from Pyeongchang county, South Korea.</title>
        <authorList>
            <person name="Trinh H.N."/>
        </authorList>
    </citation>
    <scope>NUCLEOTIDE SEQUENCE [LARGE SCALE GENOMIC DNA]</scope>
    <source>
        <strain evidence="6 7">PC14</strain>
    </source>
</reference>
<accession>A0ABT3IW78</accession>
<evidence type="ECO:0000259" key="5">
    <source>
        <dbReference type="Pfam" id="PF00535"/>
    </source>
</evidence>
<comment type="caution">
    <text evidence="6">The sequence shown here is derived from an EMBL/GenBank/DDBJ whole genome shotgun (WGS) entry which is preliminary data.</text>
</comment>
<evidence type="ECO:0000256" key="2">
    <source>
        <dbReference type="ARBA" id="ARBA00022676"/>
    </source>
</evidence>
<keyword evidence="7" id="KW-1185">Reference proteome</keyword>
<dbReference type="InterPro" id="IPR001173">
    <property type="entry name" value="Glyco_trans_2-like"/>
</dbReference>
<feature type="domain" description="Glycosyltransferase 2-like" evidence="5">
    <location>
        <begin position="11"/>
        <end position="166"/>
    </location>
</feature>
<dbReference type="EC" id="2.4.-.-" evidence="6"/>
<proteinExistence type="inferred from homology"/>
<feature type="transmembrane region" description="Helical" evidence="4">
    <location>
        <begin position="240"/>
        <end position="259"/>
    </location>
</feature>
<name>A0ABT3IW78_9BACT</name>
<keyword evidence="2 6" id="KW-0328">Glycosyltransferase</keyword>
<dbReference type="EMBL" id="JAPDNS010000002">
    <property type="protein sequence ID" value="MCW3488232.1"/>
    <property type="molecule type" value="Genomic_DNA"/>
</dbReference>
<gene>
    <name evidence="6" type="ORF">OL497_30335</name>
</gene>
<keyword evidence="4" id="KW-0812">Transmembrane</keyword>
<evidence type="ECO:0000256" key="4">
    <source>
        <dbReference type="SAM" id="Phobius"/>
    </source>
</evidence>
<dbReference type="InterPro" id="IPR029044">
    <property type="entry name" value="Nucleotide-diphossugar_trans"/>
</dbReference>
<sequence>MNNELLISCVMAVNKDDGYLEEAVRSILNQTFTAFEFIIVANNCEDVFFNKLSAYKALDPRIKIYRTTIGQLPYNLNYGVDVAQGRYIARMDADDIADVNRFARQIEYMQAHPEIDVLGSNFDRINEDGSIIASNYVFYENHNDIKRNMRLKCCMCHPTVMFKKEAFLKAGGYAYGFTAEDYDLWLRMLDRNYTFHNLTDKLLQYRTHGNSATNNNSNLKRNIAYTTSLLYRRFIETKDVGYLLGLFIASSWGIKLIHLRSKALRFFAKK</sequence>
<dbReference type="SUPFAM" id="SSF53448">
    <property type="entry name" value="Nucleotide-diphospho-sugar transferases"/>
    <property type="match status" value="1"/>
</dbReference>
<dbReference type="RefSeq" id="WP_264735036.1">
    <property type="nucleotide sequence ID" value="NZ_JAPDNR010000001.1"/>
</dbReference>
<dbReference type="Proteomes" id="UP001207742">
    <property type="component" value="Unassembled WGS sequence"/>
</dbReference>
<keyword evidence="4" id="KW-1133">Transmembrane helix</keyword>
<dbReference type="InterPro" id="IPR050834">
    <property type="entry name" value="Glycosyltransf_2"/>
</dbReference>
<keyword evidence="4" id="KW-0472">Membrane</keyword>
<dbReference type="GO" id="GO:0016757">
    <property type="term" value="F:glycosyltransferase activity"/>
    <property type="evidence" value="ECO:0007669"/>
    <property type="project" value="UniProtKB-KW"/>
</dbReference>
<evidence type="ECO:0000256" key="1">
    <source>
        <dbReference type="ARBA" id="ARBA00006739"/>
    </source>
</evidence>
<evidence type="ECO:0000256" key="3">
    <source>
        <dbReference type="ARBA" id="ARBA00022679"/>
    </source>
</evidence>
<evidence type="ECO:0000313" key="6">
    <source>
        <dbReference type="EMBL" id="MCW3488232.1"/>
    </source>
</evidence>
<dbReference type="Gene3D" id="3.90.550.10">
    <property type="entry name" value="Spore Coat Polysaccharide Biosynthesis Protein SpsA, Chain A"/>
    <property type="match status" value="1"/>
</dbReference>